<dbReference type="CDD" id="cd00130">
    <property type="entry name" value="PAS"/>
    <property type="match status" value="1"/>
</dbReference>
<evidence type="ECO:0000259" key="3">
    <source>
        <dbReference type="PROSITE" id="PS50112"/>
    </source>
</evidence>
<dbReference type="Pfam" id="PF08447">
    <property type="entry name" value="PAS_3"/>
    <property type="match status" value="2"/>
</dbReference>
<dbReference type="Gene3D" id="3.30.70.270">
    <property type="match status" value="1"/>
</dbReference>
<evidence type="ECO:0000256" key="1">
    <source>
        <dbReference type="ARBA" id="ARBA00012528"/>
    </source>
</evidence>
<keyword evidence="6" id="KW-1185">Reference proteome</keyword>
<dbReference type="PROSITE" id="PS50887">
    <property type="entry name" value="GGDEF"/>
    <property type="match status" value="1"/>
</dbReference>
<comment type="caution">
    <text evidence="5">The sequence shown here is derived from an EMBL/GenBank/DDBJ whole genome shotgun (WGS) entry which is preliminary data.</text>
</comment>
<feature type="domain" description="GGDEF" evidence="4">
    <location>
        <begin position="299"/>
        <end position="433"/>
    </location>
</feature>
<dbReference type="Pfam" id="PF00990">
    <property type="entry name" value="GGDEF"/>
    <property type="match status" value="1"/>
</dbReference>
<gene>
    <name evidence="5" type="ORF">JYP53_02480</name>
</gene>
<protein>
    <recommendedName>
        <fullName evidence="1">diguanylate cyclase</fullName>
        <ecNumber evidence="1">2.7.7.65</ecNumber>
    </recommendedName>
</protein>
<feature type="domain" description="PAS" evidence="3">
    <location>
        <begin position="138"/>
        <end position="214"/>
    </location>
</feature>
<dbReference type="PANTHER" id="PTHR45138">
    <property type="entry name" value="REGULATORY COMPONENTS OF SENSORY TRANSDUCTION SYSTEM"/>
    <property type="match status" value="1"/>
</dbReference>
<dbReference type="PROSITE" id="PS50112">
    <property type="entry name" value="PAS"/>
    <property type="match status" value="1"/>
</dbReference>
<dbReference type="NCBIfam" id="TIGR00254">
    <property type="entry name" value="GGDEF"/>
    <property type="match status" value="1"/>
</dbReference>
<dbReference type="SMART" id="SM00267">
    <property type="entry name" value="GGDEF"/>
    <property type="match status" value="1"/>
</dbReference>
<dbReference type="SMART" id="SM00091">
    <property type="entry name" value="PAS"/>
    <property type="match status" value="2"/>
</dbReference>
<dbReference type="Gene3D" id="3.30.450.20">
    <property type="entry name" value="PAS domain"/>
    <property type="match status" value="2"/>
</dbReference>
<dbReference type="CDD" id="cd01949">
    <property type="entry name" value="GGDEF"/>
    <property type="match status" value="1"/>
</dbReference>
<name>A0ABS3BA78_9GAMM</name>
<evidence type="ECO:0000313" key="6">
    <source>
        <dbReference type="Proteomes" id="UP000664344"/>
    </source>
</evidence>
<dbReference type="InterPro" id="IPR050469">
    <property type="entry name" value="Diguanylate_Cyclase"/>
</dbReference>
<accession>A0ABS3BA78</accession>
<dbReference type="InterPro" id="IPR013655">
    <property type="entry name" value="PAS_fold_3"/>
</dbReference>
<dbReference type="EMBL" id="JAFKDB010000007">
    <property type="protein sequence ID" value="MBN7768769.1"/>
    <property type="molecule type" value="Genomic_DNA"/>
</dbReference>
<dbReference type="SUPFAM" id="SSF55785">
    <property type="entry name" value="PYP-like sensor domain (PAS domain)"/>
    <property type="match status" value="2"/>
</dbReference>
<comment type="catalytic activity">
    <reaction evidence="2">
        <text>2 GTP = 3',3'-c-di-GMP + 2 diphosphate</text>
        <dbReference type="Rhea" id="RHEA:24898"/>
        <dbReference type="ChEBI" id="CHEBI:33019"/>
        <dbReference type="ChEBI" id="CHEBI:37565"/>
        <dbReference type="ChEBI" id="CHEBI:58805"/>
        <dbReference type="EC" id="2.7.7.65"/>
    </reaction>
</comment>
<proteinExistence type="predicted"/>
<evidence type="ECO:0000259" key="4">
    <source>
        <dbReference type="PROSITE" id="PS50887"/>
    </source>
</evidence>
<dbReference type="EC" id="2.7.7.65" evidence="1"/>
<dbReference type="InterPro" id="IPR043128">
    <property type="entry name" value="Rev_trsase/Diguanyl_cyclase"/>
</dbReference>
<dbReference type="RefSeq" id="WP_206556570.1">
    <property type="nucleotide sequence ID" value="NZ_JAFKDB010000007.1"/>
</dbReference>
<dbReference type="InterPro" id="IPR035965">
    <property type="entry name" value="PAS-like_dom_sf"/>
</dbReference>
<sequence length="433" mass="49228">MDTKHRPVEALSTEARLQAILRATKAGTWEWNPDSGEVLVNDQWWHMLGYYGRSGGAISFHEWERLCHPDDLKLAHHELAEHLARRSPDYNVTLRMEHAQGHWCWIHSRGMRIPESELLSKDIWVMGTHQDISHQMGLKHKLEKLADSVPGVVYTFTSSPEKPCRFTYISPTSEQFLGVAPADAIENPENVVKVVHPGDQDRVRRAVVDGVQALKSWQCDYRICLRGQSRWMRAMACPEVENSEAVAWHGMVVDIDDQKQLERELEHLSVTDELTGLYNRRYFMQRLDEALAESTRYQTPYALLSLDVDRFKVINDTLGHLAGDAALRLLAQVLGRRARRTDLVARVGGEEFVLLMPQTGLQDAEALAEQVRQLVEQTPFELQDGQRIRLTLSGGVVSWQGAVADTSKILGLCDRLLYRAKSQGRNQVLVARI</sequence>
<organism evidence="5 6">
    <name type="scientific">Marinobacter daepoensis</name>
    <dbReference type="NCBI Taxonomy" id="262077"/>
    <lineage>
        <taxon>Bacteria</taxon>
        <taxon>Pseudomonadati</taxon>
        <taxon>Pseudomonadota</taxon>
        <taxon>Gammaproteobacteria</taxon>
        <taxon>Pseudomonadales</taxon>
        <taxon>Marinobacteraceae</taxon>
        <taxon>Marinobacter</taxon>
    </lineage>
</organism>
<reference evidence="5 6" key="1">
    <citation type="submission" date="2021-02" db="EMBL/GenBank/DDBJ databases">
        <title>PHA producing bacteria isolated from coastal sediment in Guangdong, Shenzhen.</title>
        <authorList>
            <person name="Zheng W."/>
            <person name="Yu S."/>
            <person name="Huang Y."/>
        </authorList>
    </citation>
    <scope>NUCLEOTIDE SEQUENCE [LARGE SCALE GENOMIC DNA]</scope>
    <source>
        <strain evidence="5 6">TN21-5</strain>
    </source>
</reference>
<dbReference type="Proteomes" id="UP000664344">
    <property type="component" value="Unassembled WGS sequence"/>
</dbReference>
<evidence type="ECO:0000313" key="5">
    <source>
        <dbReference type="EMBL" id="MBN7768769.1"/>
    </source>
</evidence>
<dbReference type="SUPFAM" id="SSF55073">
    <property type="entry name" value="Nucleotide cyclase"/>
    <property type="match status" value="1"/>
</dbReference>
<dbReference type="InterPro" id="IPR000160">
    <property type="entry name" value="GGDEF_dom"/>
</dbReference>
<dbReference type="PANTHER" id="PTHR45138:SF9">
    <property type="entry name" value="DIGUANYLATE CYCLASE DGCM-RELATED"/>
    <property type="match status" value="1"/>
</dbReference>
<dbReference type="InterPro" id="IPR029787">
    <property type="entry name" value="Nucleotide_cyclase"/>
</dbReference>
<dbReference type="InterPro" id="IPR000014">
    <property type="entry name" value="PAS"/>
</dbReference>
<evidence type="ECO:0000256" key="2">
    <source>
        <dbReference type="ARBA" id="ARBA00034247"/>
    </source>
</evidence>